<feature type="compositionally biased region" description="Low complexity" evidence="1">
    <location>
        <begin position="209"/>
        <end position="220"/>
    </location>
</feature>
<feature type="compositionally biased region" description="Basic residues" evidence="1">
    <location>
        <begin position="226"/>
        <end position="236"/>
    </location>
</feature>
<dbReference type="AlphaFoldDB" id="A0A1H5MSM0"/>
<dbReference type="Proteomes" id="UP000181980">
    <property type="component" value="Unassembled WGS sequence"/>
</dbReference>
<evidence type="ECO:0000313" key="3">
    <source>
        <dbReference type="Proteomes" id="UP000181980"/>
    </source>
</evidence>
<sequence length="265" mass="27453">MKVSRPSVSSGLSAKPSARAITNAAERTPRQPAWNSATDRSSVTVTPADNAASATTSASACGEVRAMSTTVRGRDVTRHPLAYARCSGGNATALSRPARLSLGLRVPTGTTANGWDGGGPTAGNPRTAAADQPPAAAAGPQASVNARDRWPNAVQVSASVGSAAAAYTPLARRTRSPDPVSRTSRDLLTSRDSASATLKTPCPARSRRLTSSGRSRMPSRSTDRAARRHRRSRKCGQRAAAGRPVDNRPAGGEPVRAGREPRLTS</sequence>
<keyword evidence="3" id="KW-1185">Reference proteome</keyword>
<feature type="compositionally biased region" description="Polar residues" evidence="1">
    <location>
        <begin position="1"/>
        <end position="12"/>
    </location>
</feature>
<protein>
    <submittedName>
        <fullName evidence="2">Uncharacterized protein</fullName>
    </submittedName>
</protein>
<dbReference type="EMBL" id="FNUC01000003">
    <property type="protein sequence ID" value="SEE92243.1"/>
    <property type="molecule type" value="Genomic_DNA"/>
</dbReference>
<feature type="compositionally biased region" description="Basic and acidic residues" evidence="1">
    <location>
        <begin position="256"/>
        <end position="265"/>
    </location>
</feature>
<feature type="region of interest" description="Disordered" evidence="1">
    <location>
        <begin position="1"/>
        <end position="60"/>
    </location>
</feature>
<gene>
    <name evidence="2" type="ORF">SAMN04488561_3388</name>
</gene>
<feature type="compositionally biased region" description="Polar residues" evidence="1">
    <location>
        <begin position="33"/>
        <end position="47"/>
    </location>
</feature>
<organism evidence="2 3">
    <name type="scientific">Jiangella alba</name>
    <dbReference type="NCBI Taxonomy" id="561176"/>
    <lineage>
        <taxon>Bacteria</taxon>
        <taxon>Bacillati</taxon>
        <taxon>Actinomycetota</taxon>
        <taxon>Actinomycetes</taxon>
        <taxon>Jiangellales</taxon>
        <taxon>Jiangellaceae</taxon>
        <taxon>Jiangella</taxon>
    </lineage>
</organism>
<evidence type="ECO:0000313" key="2">
    <source>
        <dbReference type="EMBL" id="SEE92243.1"/>
    </source>
</evidence>
<feature type="compositionally biased region" description="Low complexity" evidence="1">
    <location>
        <begin position="51"/>
        <end position="60"/>
    </location>
</feature>
<feature type="region of interest" description="Disordered" evidence="1">
    <location>
        <begin position="168"/>
        <end position="265"/>
    </location>
</feature>
<proteinExistence type="predicted"/>
<evidence type="ECO:0000256" key="1">
    <source>
        <dbReference type="SAM" id="MobiDB-lite"/>
    </source>
</evidence>
<feature type="compositionally biased region" description="Low complexity" evidence="1">
    <location>
        <begin position="128"/>
        <end position="142"/>
    </location>
</feature>
<name>A0A1H5MSM0_9ACTN</name>
<feature type="region of interest" description="Disordered" evidence="1">
    <location>
        <begin position="109"/>
        <end position="147"/>
    </location>
</feature>
<accession>A0A1H5MSM0</accession>
<reference evidence="3" key="1">
    <citation type="submission" date="2016-10" db="EMBL/GenBank/DDBJ databases">
        <authorList>
            <person name="Varghese N."/>
            <person name="Submissions S."/>
        </authorList>
    </citation>
    <scope>NUCLEOTIDE SEQUENCE [LARGE SCALE GENOMIC DNA]</scope>
    <source>
        <strain evidence="3">DSM 45237</strain>
    </source>
</reference>